<evidence type="ECO:0000256" key="3">
    <source>
        <dbReference type="ARBA" id="ARBA00022989"/>
    </source>
</evidence>
<gene>
    <name evidence="6" type="ORF">DFQ08_101480</name>
</gene>
<dbReference type="Proteomes" id="UP000253436">
    <property type="component" value="Unassembled WGS sequence"/>
</dbReference>
<dbReference type="AlphaFoldDB" id="A0A368ZIR7"/>
<evidence type="ECO:0000256" key="1">
    <source>
        <dbReference type="ARBA" id="ARBA00004141"/>
    </source>
</evidence>
<feature type="transmembrane region" description="Helical" evidence="5">
    <location>
        <begin position="7"/>
        <end position="28"/>
    </location>
</feature>
<evidence type="ECO:0000256" key="5">
    <source>
        <dbReference type="SAM" id="Phobius"/>
    </source>
</evidence>
<dbReference type="InterPro" id="IPR032808">
    <property type="entry name" value="DoxX"/>
</dbReference>
<sequence>MKLKKITYWVCTLALCFIFLYSAQMYFFNTAMMQGYFENLTYPSYIVIPLAVLKVLGVGMVLWRKSKWLTEWAYAGFFFDLVLATAAHYNADHGIFGISFYGLLLLFPSYFLGKYIRD</sequence>
<evidence type="ECO:0000313" key="6">
    <source>
        <dbReference type="EMBL" id="RCW93682.1"/>
    </source>
</evidence>
<evidence type="ECO:0000256" key="2">
    <source>
        <dbReference type="ARBA" id="ARBA00022692"/>
    </source>
</evidence>
<feature type="transmembrane region" description="Helical" evidence="5">
    <location>
        <begin position="40"/>
        <end position="63"/>
    </location>
</feature>
<keyword evidence="7" id="KW-1185">Reference proteome</keyword>
<dbReference type="OrthoDB" id="7960583at2"/>
<dbReference type="EMBL" id="QPJO01000001">
    <property type="protein sequence ID" value="RCW93682.1"/>
    <property type="molecule type" value="Genomic_DNA"/>
</dbReference>
<keyword evidence="3 5" id="KW-1133">Transmembrane helix</keyword>
<feature type="transmembrane region" description="Helical" evidence="5">
    <location>
        <begin position="72"/>
        <end position="89"/>
    </location>
</feature>
<evidence type="ECO:0000256" key="4">
    <source>
        <dbReference type="ARBA" id="ARBA00023136"/>
    </source>
</evidence>
<name>A0A368ZIR7_9FLAO</name>
<evidence type="ECO:0000313" key="7">
    <source>
        <dbReference type="Proteomes" id="UP000253436"/>
    </source>
</evidence>
<keyword evidence="4 5" id="KW-0472">Membrane</keyword>
<feature type="transmembrane region" description="Helical" evidence="5">
    <location>
        <begin position="95"/>
        <end position="113"/>
    </location>
</feature>
<organism evidence="6 7">
    <name type="scientific">Winogradskyella arenosi</name>
    <dbReference type="NCBI Taxonomy" id="533325"/>
    <lineage>
        <taxon>Bacteria</taxon>
        <taxon>Pseudomonadati</taxon>
        <taxon>Bacteroidota</taxon>
        <taxon>Flavobacteriia</taxon>
        <taxon>Flavobacteriales</taxon>
        <taxon>Flavobacteriaceae</taxon>
        <taxon>Winogradskyella</taxon>
    </lineage>
</organism>
<dbReference type="GO" id="GO:0016020">
    <property type="term" value="C:membrane"/>
    <property type="evidence" value="ECO:0007669"/>
    <property type="project" value="UniProtKB-SubCell"/>
</dbReference>
<dbReference type="RefSeq" id="WP_114308190.1">
    <property type="nucleotide sequence ID" value="NZ_QPJO01000001.1"/>
</dbReference>
<comment type="subcellular location">
    <subcellularLocation>
        <location evidence="1">Membrane</location>
        <topology evidence="1">Multi-pass membrane protein</topology>
    </subcellularLocation>
</comment>
<accession>A0A368ZIR7</accession>
<proteinExistence type="predicted"/>
<comment type="caution">
    <text evidence="6">The sequence shown here is derived from an EMBL/GenBank/DDBJ whole genome shotgun (WGS) entry which is preliminary data.</text>
</comment>
<dbReference type="Pfam" id="PF13564">
    <property type="entry name" value="DoxX_2"/>
    <property type="match status" value="1"/>
</dbReference>
<reference evidence="6 7" key="1">
    <citation type="submission" date="2018-07" db="EMBL/GenBank/DDBJ databases">
        <title>Genomic Encyclopedia of Type Strains, Phase III (KMG-III): the genomes of soil and plant-associated and newly described type strains.</title>
        <authorList>
            <person name="Whitman W."/>
        </authorList>
    </citation>
    <scope>NUCLEOTIDE SEQUENCE [LARGE SCALE GENOMIC DNA]</scope>
    <source>
        <strain evidence="6 7">CECT 7958</strain>
    </source>
</reference>
<keyword evidence="2 5" id="KW-0812">Transmembrane</keyword>
<protein>
    <submittedName>
        <fullName evidence="6">DoxX-like protein</fullName>
    </submittedName>
</protein>